<dbReference type="RefSeq" id="WP_088266906.1">
    <property type="nucleotide sequence ID" value="NZ_CANNXG010000004.1"/>
</dbReference>
<dbReference type="Proteomes" id="UP000615580">
    <property type="component" value="Unassembled WGS sequence"/>
</dbReference>
<dbReference type="EMBL" id="JADQUG010000005">
    <property type="protein sequence ID" value="MBG9353492.1"/>
    <property type="molecule type" value="Genomic_DNA"/>
</dbReference>
<organism evidence="1 2">
    <name type="scientific">Corynebacterium belfantii</name>
    <dbReference type="NCBI Taxonomy" id="2014537"/>
    <lineage>
        <taxon>Bacteria</taxon>
        <taxon>Bacillati</taxon>
        <taxon>Actinomycetota</taxon>
        <taxon>Actinomycetes</taxon>
        <taxon>Mycobacteriales</taxon>
        <taxon>Corynebacteriaceae</taxon>
        <taxon>Corynebacterium</taxon>
    </lineage>
</organism>
<gene>
    <name evidence="1" type="ORF">I4J41_02370</name>
</gene>
<evidence type="ECO:0000313" key="2">
    <source>
        <dbReference type="Proteomes" id="UP000615580"/>
    </source>
</evidence>
<reference evidence="1 2" key="1">
    <citation type="journal article" date="2020" name="J. Clin. Microbiol.">
        <title>Assessing the Genetic Diversity of Austrian Corynebacterium diphtheriae Clinical Isolates, 2011-2019.</title>
        <authorList>
            <person name="Schaeffer J."/>
            <person name="Huhulescu S."/>
            <person name="Stoeger A."/>
            <person name="Allerberger F."/>
            <person name="Ruppitsch W."/>
        </authorList>
    </citation>
    <scope>NUCLEOTIDE SEQUENCE [LARGE SCALE GENOMIC DNA]</scope>
    <source>
        <strain evidence="1 2">04-17</strain>
    </source>
</reference>
<comment type="caution">
    <text evidence="1">The sequence shown here is derived from an EMBL/GenBank/DDBJ whole genome shotgun (WGS) entry which is preliminary data.</text>
</comment>
<proteinExistence type="predicted"/>
<evidence type="ECO:0000313" key="1">
    <source>
        <dbReference type="EMBL" id="MBG9353492.1"/>
    </source>
</evidence>
<protein>
    <submittedName>
        <fullName evidence="1">Uncharacterized protein</fullName>
    </submittedName>
</protein>
<name>A0ABS0LB91_9CORY</name>
<keyword evidence="2" id="KW-1185">Reference proteome</keyword>
<sequence length="137" mass="14801">MLDVPTAISIERVVKEMKSFGITLHVTPTGPSVGFANINGFNFQLIGLPSVLVVRADRSLSEIKNDPQIYLAANEVNNRTVRGDIFVVDNSTVQIMRAEADICSAAGLTDSQLHTCLSNSVNEVLDLQNSWAKATAI</sequence>
<accession>A0ABS0LB91</accession>
<dbReference type="GeneID" id="97332107"/>